<name>A0A2R5FNX1_NOSCO</name>
<dbReference type="OrthoDB" id="164456at2"/>
<dbReference type="GO" id="GO:0004521">
    <property type="term" value="F:RNA endonuclease activity"/>
    <property type="evidence" value="ECO:0007669"/>
    <property type="project" value="InterPro"/>
</dbReference>
<protein>
    <recommendedName>
        <fullName evidence="1">PIN domain-containing protein</fullName>
    </recommendedName>
</protein>
<dbReference type="EMBL" id="BDUD01000001">
    <property type="protein sequence ID" value="GBG20470.1"/>
    <property type="molecule type" value="Genomic_DNA"/>
</dbReference>
<dbReference type="SUPFAM" id="SSF88723">
    <property type="entry name" value="PIN domain-like"/>
    <property type="match status" value="1"/>
</dbReference>
<dbReference type="InterPro" id="IPR039018">
    <property type="entry name" value="VapC20-like"/>
</dbReference>
<proteinExistence type="predicted"/>
<dbReference type="GO" id="GO:0016075">
    <property type="term" value="P:rRNA catabolic process"/>
    <property type="evidence" value="ECO:0007669"/>
    <property type="project" value="TreeGrafter"/>
</dbReference>
<evidence type="ECO:0000313" key="2">
    <source>
        <dbReference type="EMBL" id="GBG20470.1"/>
    </source>
</evidence>
<evidence type="ECO:0000313" key="3">
    <source>
        <dbReference type="Proteomes" id="UP000245124"/>
    </source>
</evidence>
<dbReference type="Pfam" id="PF01850">
    <property type="entry name" value="PIN"/>
    <property type="match status" value="1"/>
</dbReference>
<dbReference type="InterPro" id="IPR029060">
    <property type="entry name" value="PIN-like_dom_sf"/>
</dbReference>
<dbReference type="Gene3D" id="3.40.50.1010">
    <property type="entry name" value="5'-nuclease"/>
    <property type="match status" value="1"/>
</dbReference>
<comment type="caution">
    <text evidence="2">The sequence shown here is derived from an EMBL/GenBank/DDBJ whole genome shotgun (WGS) entry which is preliminary data.</text>
</comment>
<feature type="domain" description="PIN" evidence="1">
    <location>
        <begin position="4"/>
        <end position="128"/>
    </location>
</feature>
<evidence type="ECO:0000259" key="1">
    <source>
        <dbReference type="Pfam" id="PF01850"/>
    </source>
</evidence>
<dbReference type="AlphaFoldDB" id="A0A2R5FNX1"/>
<reference evidence="2 3" key="1">
    <citation type="submission" date="2017-06" db="EMBL/GenBank/DDBJ databases">
        <title>Genome sequencing of cyanobaciteial culture collection at National Institute for Environmental Studies (NIES).</title>
        <authorList>
            <person name="Hirose Y."/>
            <person name="Shimura Y."/>
            <person name="Fujisawa T."/>
            <person name="Nakamura Y."/>
            <person name="Kawachi M."/>
        </authorList>
    </citation>
    <scope>NUCLEOTIDE SEQUENCE [LARGE SCALE GENOMIC DNA]</scope>
    <source>
        <strain evidence="2 3">NIES-4072</strain>
    </source>
</reference>
<sequence length="137" mass="16005">MRLIFADTFYWIAFVNPADAWYRRVRQAFKQLEPCKLITTDEVLVELLAFYSKSGVQLRQRVANLVRDILDSPDIEVKQQTHESFLAGLTLYENRLDKGYSLTDCISMNTMRQLGIIEVLTHDKHFSQEGFNILFPE</sequence>
<gene>
    <name evidence="2" type="ORF">NIES4072_41490</name>
</gene>
<accession>A0A2R5FNX1</accession>
<dbReference type="PANTHER" id="PTHR42188">
    <property type="entry name" value="23S RRNA-SPECIFIC ENDONUCLEASE VAPC20"/>
    <property type="match status" value="1"/>
</dbReference>
<dbReference type="InterPro" id="IPR002716">
    <property type="entry name" value="PIN_dom"/>
</dbReference>
<dbReference type="RefSeq" id="WP_109010419.1">
    <property type="nucleotide sequence ID" value="NZ_BDUD01000001.1"/>
</dbReference>
<organism evidence="2 3">
    <name type="scientific">Nostoc commune NIES-4072</name>
    <dbReference type="NCBI Taxonomy" id="2005467"/>
    <lineage>
        <taxon>Bacteria</taxon>
        <taxon>Bacillati</taxon>
        <taxon>Cyanobacteriota</taxon>
        <taxon>Cyanophyceae</taxon>
        <taxon>Nostocales</taxon>
        <taxon>Nostocaceae</taxon>
        <taxon>Nostoc</taxon>
    </lineage>
</organism>
<dbReference type="Proteomes" id="UP000245124">
    <property type="component" value="Unassembled WGS sequence"/>
</dbReference>
<keyword evidence="3" id="KW-1185">Reference proteome</keyword>
<dbReference type="PANTHER" id="PTHR42188:SF1">
    <property type="entry name" value="23S RRNA-SPECIFIC ENDONUCLEASE VAPC20"/>
    <property type="match status" value="1"/>
</dbReference>